<feature type="signal peptide" evidence="1">
    <location>
        <begin position="1"/>
        <end position="29"/>
    </location>
</feature>
<evidence type="ECO:0000256" key="1">
    <source>
        <dbReference type="SAM" id="SignalP"/>
    </source>
</evidence>
<proteinExistence type="predicted"/>
<gene>
    <name evidence="3" type="ORF">DdX_12234</name>
</gene>
<dbReference type="EMBL" id="JAKKPZ010000039">
    <property type="protein sequence ID" value="KAI1707681.1"/>
    <property type="molecule type" value="Genomic_DNA"/>
</dbReference>
<comment type="caution">
    <text evidence="3">The sequence shown here is derived from an EMBL/GenBank/DDBJ whole genome shotgun (WGS) entry which is preliminary data.</text>
</comment>
<feature type="domain" description="Domain of unknown function DB" evidence="2">
    <location>
        <begin position="47"/>
        <end position="119"/>
    </location>
</feature>
<evidence type="ECO:0000259" key="2">
    <source>
        <dbReference type="Pfam" id="PF01682"/>
    </source>
</evidence>
<dbReference type="AlphaFoldDB" id="A0AAD4R3K8"/>
<feature type="chain" id="PRO_5042209062" evidence="1">
    <location>
        <begin position="30"/>
        <end position="153"/>
    </location>
</feature>
<evidence type="ECO:0000313" key="3">
    <source>
        <dbReference type="EMBL" id="KAI1707681.1"/>
    </source>
</evidence>
<reference evidence="3" key="1">
    <citation type="submission" date="2022-01" db="EMBL/GenBank/DDBJ databases">
        <title>Genome Sequence Resource for Two Populations of Ditylenchus destructor, the Migratory Endoparasitic Phytonematode.</title>
        <authorList>
            <person name="Zhang H."/>
            <person name="Lin R."/>
            <person name="Xie B."/>
        </authorList>
    </citation>
    <scope>NUCLEOTIDE SEQUENCE</scope>
    <source>
        <strain evidence="3">BazhouSP</strain>
    </source>
</reference>
<keyword evidence="1" id="KW-0732">Signal</keyword>
<protein>
    <submittedName>
        <fullName evidence="3">DB module domain-containing protein</fullName>
    </submittedName>
</protein>
<organism evidence="3 4">
    <name type="scientific">Ditylenchus destructor</name>
    <dbReference type="NCBI Taxonomy" id="166010"/>
    <lineage>
        <taxon>Eukaryota</taxon>
        <taxon>Metazoa</taxon>
        <taxon>Ecdysozoa</taxon>
        <taxon>Nematoda</taxon>
        <taxon>Chromadorea</taxon>
        <taxon>Rhabditida</taxon>
        <taxon>Tylenchina</taxon>
        <taxon>Tylenchomorpha</taxon>
        <taxon>Sphaerularioidea</taxon>
        <taxon>Anguinidae</taxon>
        <taxon>Anguininae</taxon>
        <taxon>Ditylenchus</taxon>
    </lineage>
</organism>
<dbReference type="Pfam" id="PF01682">
    <property type="entry name" value="DB"/>
    <property type="match status" value="1"/>
</dbReference>
<dbReference type="InterPro" id="IPR002602">
    <property type="entry name" value="DB"/>
</dbReference>
<dbReference type="Proteomes" id="UP001201812">
    <property type="component" value="Unassembled WGS sequence"/>
</dbReference>
<accession>A0AAD4R3K8</accession>
<evidence type="ECO:0000313" key="4">
    <source>
        <dbReference type="Proteomes" id="UP001201812"/>
    </source>
</evidence>
<name>A0AAD4R3K8_9BILA</name>
<sequence>MFPKTIPIHFRNLYLYLCYLSFTFIPADLQHITYDPEFWENVQFRKCCFESGIDPECLYTCAYYPPDDTGPSYQCMMRNFVPYMKCYTGGLDNTKCCKRAKVDKRCLAFCNGADPQKPEQEIPKLCQSFYGPRISWCNYDSLDPPTPPAPSVL</sequence>
<keyword evidence="4" id="KW-1185">Reference proteome</keyword>